<dbReference type="Proteomes" id="UP000054558">
    <property type="component" value="Unassembled WGS sequence"/>
</dbReference>
<dbReference type="STRING" id="105231.A0A1Y1HJ08"/>
<dbReference type="EC" id="2.4.1.258" evidence="3"/>
<feature type="transmembrane region" description="Helical" evidence="11">
    <location>
        <begin position="389"/>
        <end position="408"/>
    </location>
</feature>
<feature type="transmembrane region" description="Helical" evidence="11">
    <location>
        <begin position="277"/>
        <end position="298"/>
    </location>
</feature>
<feature type="transmembrane region" description="Helical" evidence="11">
    <location>
        <begin position="32"/>
        <end position="53"/>
    </location>
</feature>
<dbReference type="OrthoDB" id="20028at2759"/>
<feature type="transmembrane region" description="Helical" evidence="11">
    <location>
        <begin position="359"/>
        <end position="377"/>
    </location>
</feature>
<evidence type="ECO:0000256" key="2">
    <source>
        <dbReference type="ARBA" id="ARBA00004922"/>
    </source>
</evidence>
<evidence type="ECO:0000256" key="9">
    <source>
        <dbReference type="ARBA" id="ARBA00023136"/>
    </source>
</evidence>
<evidence type="ECO:0000256" key="7">
    <source>
        <dbReference type="ARBA" id="ARBA00022824"/>
    </source>
</evidence>
<feature type="transmembrane region" description="Helical" evidence="11">
    <location>
        <begin position="115"/>
        <end position="133"/>
    </location>
</feature>
<feature type="transmembrane region" description="Helical" evidence="11">
    <location>
        <begin position="216"/>
        <end position="239"/>
    </location>
</feature>
<evidence type="ECO:0000313" key="12">
    <source>
        <dbReference type="EMBL" id="GAQ77893.1"/>
    </source>
</evidence>
<dbReference type="GO" id="GO:0005789">
    <property type="term" value="C:endoplasmic reticulum membrane"/>
    <property type="evidence" value="ECO:0007669"/>
    <property type="project" value="UniProtKB-SubCell"/>
</dbReference>
<evidence type="ECO:0000256" key="1">
    <source>
        <dbReference type="ARBA" id="ARBA00004477"/>
    </source>
</evidence>
<accession>A0A1Y1HJ08</accession>
<reference evidence="12 13" key="1">
    <citation type="journal article" date="2014" name="Nat. Commun.">
        <title>Klebsormidium flaccidum genome reveals primary factors for plant terrestrial adaptation.</title>
        <authorList>
            <person name="Hori K."/>
            <person name="Maruyama F."/>
            <person name="Fujisawa T."/>
            <person name="Togashi T."/>
            <person name="Yamamoto N."/>
            <person name="Seo M."/>
            <person name="Sato S."/>
            <person name="Yamada T."/>
            <person name="Mori H."/>
            <person name="Tajima N."/>
            <person name="Moriyama T."/>
            <person name="Ikeuchi M."/>
            <person name="Watanabe M."/>
            <person name="Wada H."/>
            <person name="Kobayashi K."/>
            <person name="Saito M."/>
            <person name="Masuda T."/>
            <person name="Sasaki-Sekimoto Y."/>
            <person name="Mashiguchi K."/>
            <person name="Awai K."/>
            <person name="Shimojima M."/>
            <person name="Masuda S."/>
            <person name="Iwai M."/>
            <person name="Nobusawa T."/>
            <person name="Narise T."/>
            <person name="Kondo S."/>
            <person name="Saito H."/>
            <person name="Sato R."/>
            <person name="Murakawa M."/>
            <person name="Ihara Y."/>
            <person name="Oshima-Yamada Y."/>
            <person name="Ohtaka K."/>
            <person name="Satoh M."/>
            <person name="Sonobe K."/>
            <person name="Ishii M."/>
            <person name="Ohtani R."/>
            <person name="Kanamori-Sato M."/>
            <person name="Honoki R."/>
            <person name="Miyazaki D."/>
            <person name="Mochizuki H."/>
            <person name="Umetsu J."/>
            <person name="Higashi K."/>
            <person name="Shibata D."/>
            <person name="Kamiya Y."/>
            <person name="Sato N."/>
            <person name="Nakamura Y."/>
            <person name="Tabata S."/>
            <person name="Ida S."/>
            <person name="Kurokawa K."/>
            <person name="Ohta H."/>
        </authorList>
    </citation>
    <scope>NUCLEOTIDE SEQUENCE [LARGE SCALE GENOMIC DNA]</scope>
    <source>
        <strain evidence="12 13">NIES-2285</strain>
    </source>
</reference>
<organism evidence="12 13">
    <name type="scientific">Klebsormidium nitens</name>
    <name type="common">Green alga</name>
    <name type="synonym">Ulothrix nitens</name>
    <dbReference type="NCBI Taxonomy" id="105231"/>
    <lineage>
        <taxon>Eukaryota</taxon>
        <taxon>Viridiplantae</taxon>
        <taxon>Streptophyta</taxon>
        <taxon>Klebsormidiophyceae</taxon>
        <taxon>Klebsormidiales</taxon>
        <taxon>Klebsormidiaceae</taxon>
        <taxon>Klebsormidium</taxon>
    </lineage>
</organism>
<dbReference type="AlphaFoldDB" id="A0A1Y1HJ08"/>
<evidence type="ECO:0000256" key="4">
    <source>
        <dbReference type="ARBA" id="ARBA00022676"/>
    </source>
</evidence>
<evidence type="ECO:0000256" key="6">
    <source>
        <dbReference type="ARBA" id="ARBA00022692"/>
    </source>
</evidence>
<keyword evidence="7" id="KW-0256">Endoplasmic reticulum</keyword>
<keyword evidence="9 11" id="KW-0472">Membrane</keyword>
<comment type="pathway">
    <text evidence="2">Protein modification; protein glycosylation.</text>
</comment>
<proteinExistence type="predicted"/>
<evidence type="ECO:0000256" key="3">
    <source>
        <dbReference type="ARBA" id="ARBA00011964"/>
    </source>
</evidence>
<evidence type="ECO:0000313" key="13">
    <source>
        <dbReference type="Proteomes" id="UP000054558"/>
    </source>
</evidence>
<keyword evidence="8 11" id="KW-1133">Transmembrane helix</keyword>
<protein>
    <recommendedName>
        <fullName evidence="3">dolichyl-P-Man:Man5GlcNAc2-PP-dolichol alpha-1,3-mannosyltransferase</fullName>
        <ecNumber evidence="3">2.4.1.258</ecNumber>
    </recommendedName>
</protein>
<keyword evidence="4 12" id="KW-0328">Glycosyltransferase</keyword>
<feature type="transmembrane region" description="Helical" evidence="11">
    <location>
        <begin position="181"/>
        <end position="209"/>
    </location>
</feature>
<sequence length="423" mass="47202">MAPRMAQERSKGSSGPLMQLWRGLNNPRDGRVMLLVSLGLLALEAVLCSAIVWKVPYTEIDWEAYMSQVTGFVGGERDYKELKGGTGPIVYPAGHLYIFTALQQFTGGSVPLAQLWFIGLYLVNLAFALLVYAQSQAVPPWALVLLCLSKRVHSIFVLRLFNDCWAMTLLYGSMALLQRRSWLLGLLLYSAAVSVKMNILLMAPALLLLLLKDTSLLKVALALGVAAALQVVLGLPFLLTYPWSYIARSFELSRVFIHHWSVNLKFLPEDIFLSKPLAILLLGLHLSLLFLFANYRWCRSSGGIVQTVKSQQTAGPARSRVTAAHVTTVMFVANFIGIVCARTLHYQFYSWYFHMLPYLLWRCPFPVLARLILWAGIEYCWNVFPSTPASSALLLALHVTVLVGLWFGKAESPYVSVPKSKGL</sequence>
<dbReference type="EMBL" id="DF236954">
    <property type="protein sequence ID" value="GAQ77893.1"/>
    <property type="molecule type" value="Genomic_DNA"/>
</dbReference>
<evidence type="ECO:0000256" key="5">
    <source>
        <dbReference type="ARBA" id="ARBA00022679"/>
    </source>
</evidence>
<evidence type="ECO:0000256" key="10">
    <source>
        <dbReference type="ARBA" id="ARBA00049506"/>
    </source>
</evidence>
<evidence type="ECO:0000256" key="8">
    <source>
        <dbReference type="ARBA" id="ARBA00022989"/>
    </source>
</evidence>
<dbReference type="PANTHER" id="PTHR12646">
    <property type="entry name" value="NOT56 - RELATED"/>
    <property type="match status" value="1"/>
</dbReference>
<dbReference type="GO" id="GO:0052925">
    <property type="term" value="F:dol-P-Man:Man(5)GlcNAc(2)-PP-Dol alpha-1,3-mannosyltransferase activity"/>
    <property type="evidence" value="ECO:0000318"/>
    <property type="project" value="GO_Central"/>
</dbReference>
<feature type="transmembrane region" description="Helical" evidence="11">
    <location>
        <begin position="319"/>
        <end position="339"/>
    </location>
</feature>
<dbReference type="InterPro" id="IPR007873">
    <property type="entry name" value="Glycosyltransferase_ALG3"/>
</dbReference>
<dbReference type="GO" id="GO:0005783">
    <property type="term" value="C:endoplasmic reticulum"/>
    <property type="evidence" value="ECO:0000318"/>
    <property type="project" value="GO_Central"/>
</dbReference>
<comment type="subcellular location">
    <subcellularLocation>
        <location evidence="1">Endoplasmic reticulum membrane</location>
        <topology evidence="1">Multi-pass membrane protein</topology>
    </subcellularLocation>
</comment>
<keyword evidence="6 11" id="KW-0812">Transmembrane</keyword>
<dbReference type="PANTHER" id="PTHR12646:SF0">
    <property type="entry name" value="DOL-P-MAN:MAN(5)GLCNAC(2)-PP-DOL ALPHA-1,3-MANNOSYLTRANSFERASE"/>
    <property type="match status" value="1"/>
</dbReference>
<evidence type="ECO:0000256" key="11">
    <source>
        <dbReference type="SAM" id="Phobius"/>
    </source>
</evidence>
<dbReference type="OMA" id="PERYGIH"/>
<keyword evidence="5 12" id="KW-0808">Transferase</keyword>
<gene>
    <name evidence="12" type="ORF">KFL_000050300</name>
</gene>
<comment type="catalytic activity">
    <reaction evidence="10">
        <text>an alpha-D-Man-(1-&gt;2)-alpha-D-Man-(1-&gt;2)-alpha-D-Man-(1-&gt;3)-[alpha-D-Man-(1-&gt;6)]-beta-D-Man-(1-&gt;4)-beta-D-GlcNAc-(1-&gt;4)-alpha-D-GlcNAc-diphospho-di-trans,poly-cis-dolichol + a di-trans,poly-cis-dolichyl beta-D-mannosyl phosphate = an alpha-D-Man-(1-&gt;2)-alpha-D-Man-(1-&gt;2)-alpha-D-Man-(1-&gt;3)-[alpha-D-Man-(1-&gt;3)-alpha-D-Man-(1-&gt;6)]-beta-D-Man-(1-&gt;4)-beta-D-GlcNAc-(1-&gt;4)-alpha-D-GlcNAc-diphospho-di-trans,poly-cis-dolichol + a di-trans,poly-cis-dolichyl phosphate + H(+)</text>
        <dbReference type="Rhea" id="RHEA:29527"/>
        <dbReference type="Rhea" id="RHEA-COMP:19498"/>
        <dbReference type="Rhea" id="RHEA-COMP:19501"/>
        <dbReference type="Rhea" id="RHEA-COMP:19516"/>
        <dbReference type="Rhea" id="RHEA-COMP:19517"/>
        <dbReference type="ChEBI" id="CHEBI:15378"/>
        <dbReference type="ChEBI" id="CHEBI:57683"/>
        <dbReference type="ChEBI" id="CHEBI:58211"/>
        <dbReference type="ChEBI" id="CHEBI:132515"/>
        <dbReference type="ChEBI" id="CHEBI:132516"/>
        <dbReference type="EC" id="2.4.1.258"/>
    </reaction>
    <physiologicalReaction direction="left-to-right" evidence="10">
        <dbReference type="Rhea" id="RHEA:29528"/>
    </physiologicalReaction>
</comment>
<dbReference type="Pfam" id="PF05208">
    <property type="entry name" value="ALG3"/>
    <property type="match status" value="1"/>
</dbReference>
<keyword evidence="13" id="KW-1185">Reference proteome</keyword>
<name>A0A1Y1HJ08_KLENI</name>